<protein>
    <submittedName>
        <fullName evidence="1">Uncharacterized protein</fullName>
    </submittedName>
</protein>
<sequence length="69" mass="8155">MTYDELEVEAMVQEALEECVEFENLDDEELFELIENVKNLTGSDAEEAYEYLSQYSPISRKRFVALYYV</sequence>
<reference evidence="2" key="1">
    <citation type="journal article" date="2014" name="Genome Announc.">
        <title>Complete Genome Sequence of Campylobacter iguaniorum Strain 1485ET, Isolated from a Bearded Dragon (Pogona vitticeps).</title>
        <authorList>
            <person name="Gilbert M.J."/>
            <person name="Miller W.G."/>
            <person name="Yee E."/>
            <person name="Kik M."/>
            <person name="Wagenaar J.A."/>
            <person name="Duim B."/>
        </authorList>
    </citation>
    <scope>NUCLEOTIDE SEQUENCE [LARGE SCALE GENOMIC DNA]</scope>
    <source>
        <strain evidence="2">1485E</strain>
    </source>
</reference>
<gene>
    <name evidence="1" type="ORF">CIG1485E_1036</name>
</gene>
<dbReference type="HOGENOM" id="CLU_2768060_0_0_7"/>
<evidence type="ECO:0000313" key="2">
    <source>
        <dbReference type="Proteomes" id="UP000028486"/>
    </source>
</evidence>
<name>A0A076FBT5_9BACT</name>
<proteinExistence type="predicted"/>
<dbReference type="STRING" id="1244531.CIG2463D_1090"/>
<dbReference type="PATRIC" id="fig|1244531.5.peg.1094"/>
<organism evidence="1 2">
    <name type="scientific">Campylobacter iguaniorum</name>
    <dbReference type="NCBI Taxonomy" id="1244531"/>
    <lineage>
        <taxon>Bacteria</taxon>
        <taxon>Pseudomonadati</taxon>
        <taxon>Campylobacterota</taxon>
        <taxon>Epsilonproteobacteria</taxon>
        <taxon>Campylobacterales</taxon>
        <taxon>Campylobacteraceae</taxon>
        <taxon>Campylobacter</taxon>
    </lineage>
</organism>
<evidence type="ECO:0000313" key="1">
    <source>
        <dbReference type="EMBL" id="AII14872.1"/>
    </source>
</evidence>
<accession>A0A076FBT5</accession>
<keyword evidence="2" id="KW-1185">Reference proteome</keyword>
<dbReference type="OrthoDB" id="5363014at2"/>
<dbReference type="Proteomes" id="UP000028486">
    <property type="component" value="Chromosome"/>
</dbReference>
<dbReference type="RefSeq" id="WP_038454435.1">
    <property type="nucleotide sequence ID" value="NZ_CP009043.1"/>
</dbReference>
<dbReference type="AlphaFoldDB" id="A0A076FBT5"/>
<dbReference type="eggNOG" id="ENOG50319AV">
    <property type="taxonomic scope" value="Bacteria"/>
</dbReference>
<dbReference type="KEGG" id="caj:CIG1485E_1036"/>
<dbReference type="EMBL" id="CP009043">
    <property type="protein sequence ID" value="AII14872.1"/>
    <property type="molecule type" value="Genomic_DNA"/>
</dbReference>